<comment type="caution">
    <text evidence="1">The sequence shown here is derived from an EMBL/GenBank/DDBJ whole genome shotgun (WGS) entry which is preliminary data.</text>
</comment>
<accession>A0A923IFF7</accession>
<dbReference type="Proteomes" id="UP000659630">
    <property type="component" value="Unassembled WGS sequence"/>
</dbReference>
<keyword evidence="2" id="KW-1185">Reference proteome</keyword>
<dbReference type="InterPro" id="IPR043519">
    <property type="entry name" value="NT_sf"/>
</dbReference>
<reference evidence="1" key="1">
    <citation type="submission" date="2020-08" db="EMBL/GenBank/DDBJ databases">
        <title>Genome public.</title>
        <authorList>
            <person name="Liu C."/>
            <person name="Sun Q."/>
        </authorList>
    </citation>
    <scope>NUCLEOTIDE SEQUENCE</scope>
    <source>
        <strain evidence="1">BX8</strain>
    </source>
</reference>
<organism evidence="1 2">
    <name type="scientific">Anaerofilum hominis</name>
    <dbReference type="NCBI Taxonomy" id="2763016"/>
    <lineage>
        <taxon>Bacteria</taxon>
        <taxon>Bacillati</taxon>
        <taxon>Bacillota</taxon>
        <taxon>Clostridia</taxon>
        <taxon>Eubacteriales</taxon>
        <taxon>Oscillospiraceae</taxon>
        <taxon>Anaerofilum</taxon>
    </lineage>
</organism>
<dbReference type="EMBL" id="JACONZ010000003">
    <property type="protein sequence ID" value="MBC5581882.1"/>
    <property type="molecule type" value="Genomic_DNA"/>
</dbReference>
<evidence type="ECO:0000313" key="2">
    <source>
        <dbReference type="Proteomes" id="UP000659630"/>
    </source>
</evidence>
<dbReference type="RefSeq" id="WP_186888238.1">
    <property type="nucleotide sequence ID" value="NZ_JACONZ010000003.1"/>
</dbReference>
<dbReference type="PANTHER" id="PTHR34817:SF2">
    <property type="entry name" value="NUCLEOTIDYLTRANSFERASE"/>
    <property type="match status" value="1"/>
</dbReference>
<proteinExistence type="predicted"/>
<dbReference type="PANTHER" id="PTHR34817">
    <property type="entry name" value="NUCLEOTIDYLTRANSFERASE"/>
    <property type="match status" value="1"/>
</dbReference>
<dbReference type="Pfam" id="PF10127">
    <property type="entry name" value="RlaP"/>
    <property type="match status" value="1"/>
</dbReference>
<dbReference type="AlphaFoldDB" id="A0A923IFF7"/>
<name>A0A923IFF7_9FIRM</name>
<evidence type="ECO:0000313" key="1">
    <source>
        <dbReference type="EMBL" id="MBC5581882.1"/>
    </source>
</evidence>
<dbReference type="InterPro" id="IPR018775">
    <property type="entry name" value="RlaP"/>
</dbReference>
<dbReference type="SUPFAM" id="SSF81301">
    <property type="entry name" value="Nucleotidyltransferase"/>
    <property type="match status" value="1"/>
</dbReference>
<protein>
    <submittedName>
        <fullName evidence="1">Nucleotidyltransferase domain-containing protein</fullName>
    </submittedName>
</protein>
<sequence>MDRDQWISNELERLEEEYDIKIIYAVESGSRAWGFASPDSDYDVRFIYKRPKECYLKLEKSRDTLEFMLPDDLDLSGWDIDKALKLLHASNPSLIEWIRSPIVYKTTPDFDLIANQLDRYFSVRTGAYHYLSMAKNNYSTYFRGDTVSVKKYFYVLRPILAARYILKTKTPPPVPFDELAQAEMEQELQPYIDELLAVKRAVKEMHPIPRVKTVDEYIEENLRQIETALSHLPRETSLAWGPLDELFCRLIGVWDR</sequence>
<gene>
    <name evidence="1" type="ORF">H8S23_10210</name>
</gene>